<dbReference type="AlphaFoldDB" id="A0AAE1BZR8"/>
<dbReference type="Proteomes" id="UP001274830">
    <property type="component" value="Unassembled WGS sequence"/>
</dbReference>
<feature type="region of interest" description="Disordered" evidence="5">
    <location>
        <begin position="258"/>
        <end position="308"/>
    </location>
</feature>
<dbReference type="GO" id="GO:0005739">
    <property type="term" value="C:mitochondrion"/>
    <property type="evidence" value="ECO:0007669"/>
    <property type="project" value="UniProtKB-SubCell"/>
</dbReference>
<keyword evidence="2" id="KW-0496">Mitochondrion</keyword>
<dbReference type="Pfam" id="PF08213">
    <property type="entry name" value="COX24_C"/>
    <property type="match status" value="1"/>
</dbReference>
<evidence type="ECO:0000313" key="8">
    <source>
        <dbReference type="Proteomes" id="UP001274830"/>
    </source>
</evidence>
<keyword evidence="8" id="KW-1185">Reference proteome</keyword>
<dbReference type="EMBL" id="JAUTXT010000025">
    <property type="protein sequence ID" value="KAK3673477.1"/>
    <property type="molecule type" value="Genomic_DNA"/>
</dbReference>
<dbReference type="SMART" id="SM01155">
    <property type="entry name" value="DUF1713"/>
    <property type="match status" value="1"/>
</dbReference>
<sequence length="450" mass="49587">MFSTKLTRAAHRAIVNTHTPSPTPSALSSASTCTTVHRPTTSRPSHQRRPSSSKASCPPDSSKPTPAAKGAAAVTATSAEESQAQSQATPKNVRKSKRGAYGPRTSKVAEVLMPGREREREGQTADQFARLPAVPGVQHLGDKDVGLSSFFSLHRPMSVTTTIPPPASIEAFNTIFDTRLTHDPWADGDSAQRRPEDVIYTLHNTIESLETKARANQDDGVRWEVIQESPTNADNGVKHLDGAPMPKIKSLEELVAQFTPFRPPPPPSPFASEQQQQQQKTTSTKRATTKASSRRPLAVPTTTQATGQKSYQTTITILETTAANGEQSYSASHTPIVQVTDPAQQTSLENGIRDPSSTEEVKQPRRTNFMQRRRAFLLSSHQQRAHLTSRAGSAIHRGRAIKHAPSTAGKGNVRMYAISVKRQRKLKMKKHKYKKLMKRTRNLRRRLDRN</sequence>
<evidence type="ECO:0000259" key="6">
    <source>
        <dbReference type="SMART" id="SM01155"/>
    </source>
</evidence>
<evidence type="ECO:0000256" key="1">
    <source>
        <dbReference type="ARBA" id="ARBA00004173"/>
    </source>
</evidence>
<comment type="subcellular location">
    <subcellularLocation>
        <location evidence="1">Mitochondrion</location>
    </subcellularLocation>
</comment>
<comment type="caution">
    <text evidence="7">The sequence shown here is derived from an EMBL/GenBank/DDBJ whole genome shotgun (WGS) entry which is preliminary data.</text>
</comment>
<dbReference type="PANTHER" id="PTHR32035:SF3">
    <property type="entry name" value="SMALL RIBOSOMAL SUBUNIT PROTEIN MS38"/>
    <property type="match status" value="1"/>
</dbReference>
<feature type="compositionally biased region" description="Low complexity" evidence="5">
    <location>
        <begin position="270"/>
        <end position="291"/>
    </location>
</feature>
<gene>
    <name evidence="7" type="ORF">LTR78_006711</name>
</gene>
<evidence type="ECO:0000256" key="4">
    <source>
        <dbReference type="ARBA" id="ARBA00035682"/>
    </source>
</evidence>
<evidence type="ECO:0000256" key="2">
    <source>
        <dbReference type="ARBA" id="ARBA00023128"/>
    </source>
</evidence>
<evidence type="ECO:0000313" key="7">
    <source>
        <dbReference type="EMBL" id="KAK3673477.1"/>
    </source>
</evidence>
<dbReference type="InterPro" id="IPR013177">
    <property type="entry name" value="Ribosomal_mS38_C"/>
</dbReference>
<organism evidence="7 8">
    <name type="scientific">Recurvomyces mirabilis</name>
    <dbReference type="NCBI Taxonomy" id="574656"/>
    <lineage>
        <taxon>Eukaryota</taxon>
        <taxon>Fungi</taxon>
        <taxon>Dikarya</taxon>
        <taxon>Ascomycota</taxon>
        <taxon>Pezizomycotina</taxon>
        <taxon>Dothideomycetes</taxon>
        <taxon>Dothideomycetidae</taxon>
        <taxon>Mycosphaerellales</taxon>
        <taxon>Teratosphaeriaceae</taxon>
        <taxon>Recurvomyces</taxon>
    </lineage>
</organism>
<comment type="similarity">
    <text evidence="3">Belongs to the mitochondrion-specific ribosomal protein mS38 family.</text>
</comment>
<name>A0AAE1BZR8_9PEZI</name>
<feature type="region of interest" description="Disordered" evidence="5">
    <location>
        <begin position="13"/>
        <end position="124"/>
    </location>
</feature>
<feature type="domain" description="Ribosomal protein mS38 C-terminal" evidence="6">
    <location>
        <begin position="416"/>
        <end position="449"/>
    </location>
</feature>
<feature type="compositionally biased region" description="Low complexity" evidence="5">
    <location>
        <begin position="52"/>
        <end position="84"/>
    </location>
</feature>
<reference evidence="7" key="1">
    <citation type="submission" date="2023-07" db="EMBL/GenBank/DDBJ databases">
        <title>Black Yeasts Isolated from many extreme environments.</title>
        <authorList>
            <person name="Coleine C."/>
            <person name="Stajich J.E."/>
            <person name="Selbmann L."/>
        </authorList>
    </citation>
    <scope>NUCLEOTIDE SEQUENCE</scope>
    <source>
        <strain evidence="7">CCFEE 5485</strain>
    </source>
</reference>
<accession>A0AAE1BZR8</accession>
<proteinExistence type="inferred from homology"/>
<evidence type="ECO:0000256" key="3">
    <source>
        <dbReference type="ARBA" id="ARBA00035647"/>
    </source>
</evidence>
<feature type="compositionally biased region" description="Low complexity" evidence="5">
    <location>
        <begin position="24"/>
        <end position="44"/>
    </location>
</feature>
<protein>
    <recommendedName>
        <fullName evidence="4">Small ribosomal subunit protein mS38</fullName>
    </recommendedName>
</protein>
<evidence type="ECO:0000256" key="5">
    <source>
        <dbReference type="SAM" id="MobiDB-lite"/>
    </source>
</evidence>
<dbReference type="PANTHER" id="PTHR32035">
    <property type="entry name" value="AURORA KINASE A-INTERACTING PROTEIN"/>
    <property type="match status" value="1"/>
</dbReference>